<evidence type="ECO:0000313" key="5">
    <source>
        <dbReference type="Proteomes" id="UP000284051"/>
    </source>
</evidence>
<dbReference type="AlphaFoldDB" id="A0A173S4N2"/>
<proteinExistence type="predicted"/>
<evidence type="ECO:0000313" key="2">
    <source>
        <dbReference type="EMBL" id="CUM84827.1"/>
    </source>
</evidence>
<name>A0A173S4N2_9FIRM</name>
<dbReference type="Proteomes" id="UP000095350">
    <property type="component" value="Unassembled WGS sequence"/>
</dbReference>
<gene>
    <name evidence="3" type="ORF">DW264_14450</name>
    <name evidence="2" type="ORF">ERS852572_00758</name>
</gene>
<protein>
    <submittedName>
        <fullName evidence="2">Uncharacterized protein</fullName>
    </submittedName>
</protein>
<evidence type="ECO:0000313" key="3">
    <source>
        <dbReference type="EMBL" id="RHG26502.1"/>
    </source>
</evidence>
<dbReference type="STRING" id="166486.ERS852572_00758"/>
<dbReference type="InterPro" id="IPR043756">
    <property type="entry name" value="DUF5702"/>
</dbReference>
<reference evidence="2 4" key="1">
    <citation type="submission" date="2015-09" db="EMBL/GenBank/DDBJ databases">
        <authorList>
            <consortium name="Pathogen Informatics"/>
        </authorList>
    </citation>
    <scope>NUCLEOTIDE SEQUENCE [LARGE SCALE GENOMIC DNA]</scope>
    <source>
        <strain evidence="2 4">2789STDY5834960</strain>
    </source>
</reference>
<dbReference type="Pfam" id="PF18960">
    <property type="entry name" value="DUF5702"/>
    <property type="match status" value="1"/>
</dbReference>
<dbReference type="PaxDb" id="166486-ERS852572_00758"/>
<dbReference type="OrthoDB" id="5135382at2"/>
<organism evidence="2 4">
    <name type="scientific">Roseburia intestinalis</name>
    <dbReference type="NCBI Taxonomy" id="166486"/>
    <lineage>
        <taxon>Bacteria</taxon>
        <taxon>Bacillati</taxon>
        <taxon>Bacillota</taxon>
        <taxon>Clostridia</taxon>
        <taxon>Lachnospirales</taxon>
        <taxon>Lachnospiraceae</taxon>
        <taxon>Roseburia</taxon>
    </lineage>
</organism>
<evidence type="ECO:0000256" key="1">
    <source>
        <dbReference type="SAM" id="MobiDB-lite"/>
    </source>
</evidence>
<dbReference type="Proteomes" id="UP000284051">
    <property type="component" value="Unassembled WGS sequence"/>
</dbReference>
<dbReference type="RefSeq" id="WP_055193358.1">
    <property type="nucleotide sequence ID" value="NZ_CABIYH010000005.1"/>
</dbReference>
<feature type="region of interest" description="Disordered" evidence="1">
    <location>
        <begin position="178"/>
        <end position="218"/>
    </location>
</feature>
<dbReference type="EMBL" id="QRID01000016">
    <property type="protein sequence ID" value="RHG26502.1"/>
    <property type="molecule type" value="Genomic_DNA"/>
</dbReference>
<sequence>MKTEEEGSLTIFSALSLLLILSFLLALLEGARVSGLQMMDTLAADTGMDCVAAEYQTVLWDKYHLLYLDGAYGWDQFDENKVSSRVMDYVAGNLSETGENSVFRTKLCEASLLEYMFATDNDGTGMLRQASAYMKRHLPEDVAKKMYQQYQDGKKAEADGKTEYSVEDADQAIINAKKEKEQADQNDKEGAPQEEAGEKNIQDNENNHAQDAEDGKKESPIQIVLQLKQNALLGMTVSDMSSLSAKAVEAKDMVSNRQCETGRYDMKKAEKMNVSDRVMVLEYIGKHFSDYTEPGKGDLTYEMEYILCGKDTDKKNLESSIERLMRMREAANVAHIIADREKLNQTLMIATSLAGFSGNPAVVKIVQIGVVAAWAYVESILDLRTLLFGGKISLIKSAAEWTTDLKKLGEIVTGEGKARECKNGLSYQAYIKQLLFAMKEKKMAYRMMDIMELAMQKEQNGKNARMDHMIDNMICELRFEAKPLFAKRSFYGDMEKGGYTFFKRQKLSYINE</sequence>
<dbReference type="EMBL" id="CYXZ01000005">
    <property type="protein sequence ID" value="CUM84827.1"/>
    <property type="molecule type" value="Genomic_DNA"/>
</dbReference>
<evidence type="ECO:0000313" key="4">
    <source>
        <dbReference type="Proteomes" id="UP000095350"/>
    </source>
</evidence>
<accession>A0A173S4N2</accession>
<reference evidence="3 5" key="2">
    <citation type="submission" date="2018-08" db="EMBL/GenBank/DDBJ databases">
        <title>A genome reference for cultivated species of the human gut microbiota.</title>
        <authorList>
            <person name="Zou Y."/>
            <person name="Xue W."/>
            <person name="Luo G."/>
        </authorList>
    </citation>
    <scope>NUCLEOTIDE SEQUENCE [LARGE SCALE GENOMIC DNA]</scope>
    <source>
        <strain evidence="3 5">AM22-21LB</strain>
    </source>
</reference>